<feature type="chain" id="PRO_5025451895" evidence="8">
    <location>
        <begin position="19"/>
        <end position="98"/>
    </location>
</feature>
<evidence type="ECO:0000256" key="3">
    <source>
        <dbReference type="ARBA" id="ARBA00022523"/>
    </source>
</evidence>
<evidence type="ECO:0000313" key="9">
    <source>
        <dbReference type="EMBL" id="KAE8695356.1"/>
    </source>
</evidence>
<dbReference type="PANTHER" id="PTHR33348:SF7">
    <property type="entry name" value="PRECURSOR OF CEP11-RELATED"/>
    <property type="match status" value="1"/>
</dbReference>
<dbReference type="EMBL" id="VEPZ02001086">
    <property type="protein sequence ID" value="KAE8695356.1"/>
    <property type="molecule type" value="Genomic_DNA"/>
</dbReference>
<keyword evidence="3" id="KW-0052">Apoplast</keyword>
<evidence type="ECO:0000256" key="8">
    <source>
        <dbReference type="SAM" id="SignalP"/>
    </source>
</evidence>
<dbReference type="GO" id="GO:0048046">
    <property type="term" value="C:apoplast"/>
    <property type="evidence" value="ECO:0007669"/>
    <property type="project" value="UniProtKB-SubCell"/>
</dbReference>
<sequence length="98" mass="10603">MASFRVNICVILLVLILCQEIFVYTYVEGRHLVRSKACKDLCSGQIRGENSVKVPKMSGNFHGGSGSGQVRSSKVEYIEDVRPTAPGHSPGAGHSINN</sequence>
<dbReference type="InterPro" id="IPR033250">
    <property type="entry name" value="CEP"/>
</dbReference>
<dbReference type="GO" id="GO:0048364">
    <property type="term" value="P:root development"/>
    <property type="evidence" value="ECO:0007669"/>
    <property type="project" value="InterPro"/>
</dbReference>
<dbReference type="GO" id="GO:1902025">
    <property type="term" value="P:nitrate import"/>
    <property type="evidence" value="ECO:0007669"/>
    <property type="project" value="TreeGrafter"/>
</dbReference>
<evidence type="ECO:0000256" key="2">
    <source>
        <dbReference type="ARBA" id="ARBA00008963"/>
    </source>
</evidence>
<dbReference type="GO" id="GO:1901371">
    <property type="term" value="P:regulation of leaf morphogenesis"/>
    <property type="evidence" value="ECO:0007669"/>
    <property type="project" value="TreeGrafter"/>
</dbReference>
<reference evidence="9" key="1">
    <citation type="submission" date="2019-09" db="EMBL/GenBank/DDBJ databases">
        <title>Draft genome information of white flower Hibiscus syriacus.</title>
        <authorList>
            <person name="Kim Y.-M."/>
        </authorList>
    </citation>
    <scope>NUCLEOTIDE SEQUENCE [LARGE SCALE GENOMIC DNA]</scope>
    <source>
        <strain evidence="9">YM2019G1</strain>
    </source>
</reference>
<dbReference type="Proteomes" id="UP000436088">
    <property type="component" value="Unassembled WGS sequence"/>
</dbReference>
<organism evidence="9 10">
    <name type="scientific">Hibiscus syriacus</name>
    <name type="common">Rose of Sharon</name>
    <dbReference type="NCBI Taxonomy" id="106335"/>
    <lineage>
        <taxon>Eukaryota</taxon>
        <taxon>Viridiplantae</taxon>
        <taxon>Streptophyta</taxon>
        <taxon>Embryophyta</taxon>
        <taxon>Tracheophyta</taxon>
        <taxon>Spermatophyta</taxon>
        <taxon>Magnoliopsida</taxon>
        <taxon>eudicotyledons</taxon>
        <taxon>Gunneridae</taxon>
        <taxon>Pentapetalae</taxon>
        <taxon>rosids</taxon>
        <taxon>malvids</taxon>
        <taxon>Malvales</taxon>
        <taxon>Malvaceae</taxon>
        <taxon>Malvoideae</taxon>
        <taxon>Hibiscus</taxon>
    </lineage>
</organism>
<comment type="caution">
    <text evidence="9">The sequence shown here is derived from an EMBL/GenBank/DDBJ whole genome shotgun (WGS) entry which is preliminary data.</text>
</comment>
<accession>A0A6A2ZUW9</accession>
<feature type="signal peptide" evidence="8">
    <location>
        <begin position="1"/>
        <end position="18"/>
    </location>
</feature>
<dbReference type="GO" id="GO:2000280">
    <property type="term" value="P:regulation of root development"/>
    <property type="evidence" value="ECO:0007669"/>
    <property type="project" value="TreeGrafter"/>
</dbReference>
<evidence type="ECO:0000256" key="5">
    <source>
        <dbReference type="ARBA" id="ARBA00022702"/>
    </source>
</evidence>
<keyword evidence="4" id="KW-0964">Secreted</keyword>
<comment type="similarity">
    <text evidence="2">Belongs to the C-terminally encoded plant signaling peptide (CEP) family.</text>
</comment>
<keyword evidence="7" id="KW-0379">Hydroxylation</keyword>
<keyword evidence="6 8" id="KW-0732">Signal</keyword>
<keyword evidence="5" id="KW-0372">Hormone</keyword>
<evidence type="ECO:0000256" key="4">
    <source>
        <dbReference type="ARBA" id="ARBA00022525"/>
    </source>
</evidence>
<evidence type="ECO:0000256" key="7">
    <source>
        <dbReference type="ARBA" id="ARBA00023278"/>
    </source>
</evidence>
<comment type="subcellular location">
    <subcellularLocation>
        <location evidence="1">Secreted</location>
        <location evidence="1">Extracellular space</location>
        <location evidence="1">Apoplast</location>
    </subcellularLocation>
</comment>
<name>A0A6A2ZUW9_HIBSY</name>
<dbReference type="PANTHER" id="PTHR33348">
    <property type="entry name" value="PRECURSOR OF CEP5"/>
    <property type="match status" value="1"/>
</dbReference>
<protein>
    <submittedName>
        <fullName evidence="9">Uncharacterized protein</fullName>
    </submittedName>
</protein>
<evidence type="ECO:0000256" key="1">
    <source>
        <dbReference type="ARBA" id="ARBA00004271"/>
    </source>
</evidence>
<gene>
    <name evidence="9" type="ORF">F3Y22_tig00110718pilonHSYRG00079</name>
</gene>
<keyword evidence="10" id="KW-1185">Reference proteome</keyword>
<proteinExistence type="inferred from homology"/>
<evidence type="ECO:0000256" key="6">
    <source>
        <dbReference type="ARBA" id="ARBA00022729"/>
    </source>
</evidence>
<dbReference type="GO" id="GO:0006995">
    <property type="term" value="P:cellular response to nitrogen starvation"/>
    <property type="evidence" value="ECO:0007669"/>
    <property type="project" value="UniProtKB-ARBA"/>
</dbReference>
<dbReference type="GO" id="GO:0005179">
    <property type="term" value="F:hormone activity"/>
    <property type="evidence" value="ECO:0007669"/>
    <property type="project" value="UniProtKB-KW"/>
</dbReference>
<evidence type="ECO:0000313" key="10">
    <source>
        <dbReference type="Proteomes" id="UP000436088"/>
    </source>
</evidence>
<dbReference type="AlphaFoldDB" id="A0A6A2ZUW9"/>